<name>A0A4C1X6W5_EUMVA</name>
<comment type="caution">
    <text evidence="2">The sequence shown here is derived from an EMBL/GenBank/DDBJ whole genome shotgun (WGS) entry which is preliminary data.</text>
</comment>
<accession>A0A4C1X6W5</accession>
<gene>
    <name evidence="2" type="ORF">EVAR_54699_1</name>
</gene>
<feature type="region of interest" description="Disordered" evidence="1">
    <location>
        <begin position="1"/>
        <end position="20"/>
    </location>
</feature>
<evidence type="ECO:0000313" key="2">
    <source>
        <dbReference type="EMBL" id="GBP58903.1"/>
    </source>
</evidence>
<dbReference type="Proteomes" id="UP000299102">
    <property type="component" value="Unassembled WGS sequence"/>
</dbReference>
<protein>
    <submittedName>
        <fullName evidence="2">Uncharacterized protein</fullName>
    </submittedName>
</protein>
<evidence type="ECO:0000256" key="1">
    <source>
        <dbReference type="SAM" id="MobiDB-lite"/>
    </source>
</evidence>
<organism evidence="2 3">
    <name type="scientific">Eumeta variegata</name>
    <name type="common">Bagworm moth</name>
    <name type="synonym">Eumeta japonica</name>
    <dbReference type="NCBI Taxonomy" id="151549"/>
    <lineage>
        <taxon>Eukaryota</taxon>
        <taxon>Metazoa</taxon>
        <taxon>Ecdysozoa</taxon>
        <taxon>Arthropoda</taxon>
        <taxon>Hexapoda</taxon>
        <taxon>Insecta</taxon>
        <taxon>Pterygota</taxon>
        <taxon>Neoptera</taxon>
        <taxon>Endopterygota</taxon>
        <taxon>Lepidoptera</taxon>
        <taxon>Glossata</taxon>
        <taxon>Ditrysia</taxon>
        <taxon>Tineoidea</taxon>
        <taxon>Psychidae</taxon>
        <taxon>Oiketicinae</taxon>
        <taxon>Eumeta</taxon>
    </lineage>
</organism>
<reference evidence="2 3" key="1">
    <citation type="journal article" date="2019" name="Commun. Biol.">
        <title>The bagworm genome reveals a unique fibroin gene that provides high tensile strength.</title>
        <authorList>
            <person name="Kono N."/>
            <person name="Nakamura H."/>
            <person name="Ohtoshi R."/>
            <person name="Tomita M."/>
            <person name="Numata K."/>
            <person name="Arakawa K."/>
        </authorList>
    </citation>
    <scope>NUCLEOTIDE SEQUENCE [LARGE SCALE GENOMIC DNA]</scope>
</reference>
<keyword evidence="3" id="KW-1185">Reference proteome</keyword>
<sequence length="113" mass="12595">MVTTKKRRPRRGLKHGSARGFHTSSAKILKATPHRFGVTWNVNGGSREQTERGGRGFVSMQIFVCPVITAVVPAPRCRPAQDFAAGPFLYLQEIQLKLNLKSSLKYLESLLKT</sequence>
<dbReference type="EMBL" id="BGZK01000747">
    <property type="protein sequence ID" value="GBP58903.1"/>
    <property type="molecule type" value="Genomic_DNA"/>
</dbReference>
<feature type="compositionally biased region" description="Basic residues" evidence="1">
    <location>
        <begin position="1"/>
        <end position="17"/>
    </location>
</feature>
<proteinExistence type="predicted"/>
<dbReference type="AlphaFoldDB" id="A0A4C1X6W5"/>
<evidence type="ECO:0000313" key="3">
    <source>
        <dbReference type="Proteomes" id="UP000299102"/>
    </source>
</evidence>